<dbReference type="InterPro" id="IPR036388">
    <property type="entry name" value="WH-like_DNA-bd_sf"/>
</dbReference>
<keyword evidence="3" id="KW-1185">Reference proteome</keyword>
<dbReference type="Pfam" id="PF12728">
    <property type="entry name" value="HTH_17"/>
    <property type="match status" value="1"/>
</dbReference>
<name>A0A7Z2YDV2_9VIBR</name>
<evidence type="ECO:0000259" key="1">
    <source>
        <dbReference type="Pfam" id="PF12728"/>
    </source>
</evidence>
<dbReference type="AlphaFoldDB" id="A0A7Z2YDV2"/>
<evidence type="ECO:0000313" key="2">
    <source>
        <dbReference type="EMBL" id="QIA63559.1"/>
    </source>
</evidence>
<feature type="domain" description="Helix-turn-helix" evidence="1">
    <location>
        <begin position="18"/>
        <end position="63"/>
    </location>
</feature>
<sequence length="69" mass="7660">MNNVENSKFGSKLNRKLAAEYLGVTEGTLAVWASTGRYSLPFVKVGRKVFYTLADLDAFLESRVQTQTA</sequence>
<dbReference type="Proteomes" id="UP000464262">
    <property type="component" value="Chromosome 1"/>
</dbReference>
<accession>A0A7Z2YDV2</accession>
<organism evidence="2 3">
    <name type="scientific">Vibrio astriarenae</name>
    <dbReference type="NCBI Taxonomy" id="1481923"/>
    <lineage>
        <taxon>Bacteria</taxon>
        <taxon>Pseudomonadati</taxon>
        <taxon>Pseudomonadota</taxon>
        <taxon>Gammaproteobacteria</taxon>
        <taxon>Vibrionales</taxon>
        <taxon>Vibrionaceae</taxon>
        <taxon>Vibrio</taxon>
    </lineage>
</organism>
<proteinExistence type="predicted"/>
<reference evidence="2 3" key="1">
    <citation type="submission" date="2020-01" db="EMBL/GenBank/DDBJ databases">
        <title>Whole genome and functional gene identification of agarase of Vibrio HN897.</title>
        <authorList>
            <person name="Liu Y."/>
            <person name="Zhao Z."/>
        </authorList>
    </citation>
    <scope>NUCLEOTIDE SEQUENCE [LARGE SCALE GENOMIC DNA]</scope>
    <source>
        <strain evidence="2 3">HN897</strain>
    </source>
</reference>
<dbReference type="SUPFAM" id="SSF46955">
    <property type="entry name" value="Putative DNA-binding domain"/>
    <property type="match status" value="1"/>
</dbReference>
<dbReference type="KEGG" id="vas:GT360_08530"/>
<dbReference type="InterPro" id="IPR009061">
    <property type="entry name" value="DNA-bd_dom_put_sf"/>
</dbReference>
<dbReference type="RefSeq" id="WP_164648452.1">
    <property type="nucleotide sequence ID" value="NZ_CP047475.1"/>
</dbReference>
<protein>
    <submittedName>
        <fullName evidence="2">Helix-turn-helix domain-containing protein</fullName>
    </submittedName>
</protein>
<dbReference type="EMBL" id="CP047475">
    <property type="protein sequence ID" value="QIA63559.1"/>
    <property type="molecule type" value="Genomic_DNA"/>
</dbReference>
<dbReference type="Gene3D" id="1.10.10.10">
    <property type="entry name" value="Winged helix-like DNA-binding domain superfamily/Winged helix DNA-binding domain"/>
    <property type="match status" value="1"/>
</dbReference>
<evidence type="ECO:0000313" key="3">
    <source>
        <dbReference type="Proteomes" id="UP000464262"/>
    </source>
</evidence>
<dbReference type="InterPro" id="IPR041657">
    <property type="entry name" value="HTH_17"/>
</dbReference>
<gene>
    <name evidence="2" type="ORF">GT360_08530</name>
</gene>